<organism evidence="1 2">
    <name type="scientific">Cecembia lonarensis (strain CCUG 58316 / KCTC 22772 / LW9)</name>
    <dbReference type="NCBI Taxonomy" id="1225176"/>
    <lineage>
        <taxon>Bacteria</taxon>
        <taxon>Pseudomonadati</taxon>
        <taxon>Bacteroidota</taxon>
        <taxon>Cytophagia</taxon>
        <taxon>Cytophagales</taxon>
        <taxon>Cyclobacteriaceae</taxon>
        <taxon>Cecembia</taxon>
    </lineage>
</organism>
<sequence>MDKLLPSMILLLLTCSIHAVAQSRINLEMYFVPQQHHQSLLNDPSPSYDFATRTGLNLGLGLSYNISNYWHMVLQSWHASSPFWFTQHPEHFSSTNILDPQRINWGFTYSNFSLGLRRTWEMGEHALYVQPSLGINRSRSFGFDHQDSLVNFPIANLMTQVVPAASIEVGMKFSTPSNNYFLVGLRHHQGFGMLQSWFTYSMEPPVPQVQRRGTYTGLVLGYGIDFRSRKNVNREDWRITKKERKAEKRVAAWGDGTYVIFGTLLRSLSDFVESNAPGMTRFRPASHFLVGYTSGQWSFETGYSSWMSQTKVESQNFGWVSLNDPRTRAIPLRARYHLDVGPNNRLRVGLSAATFVTLNTVRMNVTQRGAVMVNDERVPALRSVPTDQNSGGKLFYQAGAFVDIPFFNSSLLSFNFSQNFGSPEIGQVNVQEIVNQQQVESVKSGTLNGFNFEVGLKLPISTLMK</sequence>
<dbReference type="RefSeq" id="WP_009186451.1">
    <property type="nucleotide sequence ID" value="NZ_AMGM01000079.1"/>
</dbReference>
<dbReference type="OrthoDB" id="832794at2"/>
<name>K1KUS6_CECL9</name>
<accession>K1KUS6</accession>
<dbReference type="EMBL" id="AMGM01000079">
    <property type="protein sequence ID" value="EKB47940.1"/>
    <property type="molecule type" value="Genomic_DNA"/>
</dbReference>
<reference evidence="1 2" key="1">
    <citation type="journal article" date="2012" name="J. Bacteriol.">
        <title>Draft Genome Sequence of Cecembia lonarensis Strain LW9T, Isolated from Lonar Lake, a Haloalkaline Lake in India.</title>
        <authorList>
            <person name="Shivaji S."/>
            <person name="Ara S."/>
            <person name="Singh A."/>
            <person name="Pinnaka A.K."/>
        </authorList>
    </citation>
    <scope>NUCLEOTIDE SEQUENCE [LARGE SCALE GENOMIC DNA]</scope>
    <source>
        <strain evidence="1 2">LW9</strain>
    </source>
</reference>
<proteinExistence type="predicted"/>
<keyword evidence="2" id="KW-1185">Reference proteome</keyword>
<gene>
    <name evidence="1" type="ORF">B879_03434</name>
</gene>
<dbReference type="AlphaFoldDB" id="K1KUS6"/>
<evidence type="ECO:0000313" key="1">
    <source>
        <dbReference type="EMBL" id="EKB47940.1"/>
    </source>
</evidence>
<comment type="caution">
    <text evidence="1">The sequence shown here is derived from an EMBL/GenBank/DDBJ whole genome shotgun (WGS) entry which is preliminary data.</text>
</comment>
<evidence type="ECO:0000313" key="2">
    <source>
        <dbReference type="Proteomes" id="UP000004478"/>
    </source>
</evidence>
<dbReference type="Proteomes" id="UP000004478">
    <property type="component" value="Unassembled WGS sequence"/>
</dbReference>
<protein>
    <submittedName>
        <fullName evidence="1">Uncharacterized protein</fullName>
    </submittedName>
</protein>